<gene>
    <name evidence="5" type="ORF">NLF92_00800</name>
</gene>
<dbReference type="InterPro" id="IPR051010">
    <property type="entry name" value="BCAA_transport"/>
</dbReference>
<comment type="caution">
    <text evidence="5">The sequence shown here is derived from an EMBL/GenBank/DDBJ whole genome shotgun (WGS) entry which is preliminary data.</text>
</comment>
<evidence type="ECO:0000256" key="3">
    <source>
        <dbReference type="SAM" id="SignalP"/>
    </source>
</evidence>
<feature type="signal peptide" evidence="3">
    <location>
        <begin position="1"/>
        <end position="24"/>
    </location>
</feature>
<dbReference type="InterPro" id="IPR028082">
    <property type="entry name" value="Peripla_BP_I"/>
</dbReference>
<dbReference type="Proteomes" id="UP001165413">
    <property type="component" value="Unassembled WGS sequence"/>
</dbReference>
<evidence type="ECO:0000313" key="6">
    <source>
        <dbReference type="Proteomes" id="UP001165413"/>
    </source>
</evidence>
<dbReference type="EMBL" id="JANATA010000001">
    <property type="protein sequence ID" value="MCP3427480.1"/>
    <property type="molecule type" value="Genomic_DNA"/>
</dbReference>
<feature type="chain" id="PRO_5041388677" evidence="3">
    <location>
        <begin position="25"/>
        <end position="386"/>
    </location>
</feature>
<proteinExistence type="inferred from homology"/>
<organism evidence="5 6">
    <name type="scientific">Opacimonas viscosa</name>
    <dbReference type="NCBI Taxonomy" id="2961944"/>
    <lineage>
        <taxon>Bacteria</taxon>
        <taxon>Pseudomonadati</taxon>
        <taxon>Pseudomonadota</taxon>
        <taxon>Gammaproteobacteria</taxon>
        <taxon>Alteromonadales</taxon>
        <taxon>Alteromonadaceae</taxon>
        <taxon>Opacimonas</taxon>
    </lineage>
</organism>
<protein>
    <submittedName>
        <fullName evidence="5">ABC transporter substrate-binding protein</fullName>
    </submittedName>
</protein>
<dbReference type="Pfam" id="PF13458">
    <property type="entry name" value="Peripla_BP_6"/>
    <property type="match status" value="1"/>
</dbReference>
<accession>A0AA42BK91</accession>
<keyword evidence="6" id="KW-1185">Reference proteome</keyword>
<dbReference type="InterPro" id="IPR028081">
    <property type="entry name" value="Leu-bd"/>
</dbReference>
<dbReference type="SUPFAM" id="SSF53822">
    <property type="entry name" value="Periplasmic binding protein-like I"/>
    <property type="match status" value="1"/>
</dbReference>
<reference evidence="5" key="1">
    <citation type="submission" date="2022-07" db="EMBL/GenBank/DDBJ databases">
        <title>Characterization of the Novel Bacterium Alteromonas immobilis LMIT006 and Alteromonas gregis LMIT007.</title>
        <authorList>
            <person name="Lin X."/>
        </authorList>
    </citation>
    <scope>NUCLEOTIDE SEQUENCE</scope>
    <source>
        <strain evidence="5">LMIT007</strain>
    </source>
</reference>
<evidence type="ECO:0000313" key="5">
    <source>
        <dbReference type="EMBL" id="MCP3427480.1"/>
    </source>
</evidence>
<feature type="domain" description="Leucine-binding protein" evidence="4">
    <location>
        <begin position="118"/>
        <end position="207"/>
    </location>
</feature>
<name>A0AA42BK91_9ALTE</name>
<sequence length="386" mass="43074">MSNKLLTLLGVLSVLWLFPTSSWAQTQQTLTIHYLYSLQESANTIPKINQAPENNGLAGLLVGLQDSNTTGKFMGYKIILKKHLIDATYSINQALSNIPSGPILVHLNTLQTQQVFTLATKEHLVINVGNAATELRRDVCASNIFHTSPSYPMLADALGQWLVKKQLDSVLLISSEDELATDYVTAIKRTLQRYRIAIIAEKNWSFTTDLRRTLEQDIPLLTQTAKTYDATIVVDPQGTFGYYLPYNTYYPRPVVGSAGLQVDSWHGSIEQWGARQLQNRVQEVAGRFMTGVDYTHYVAVIALAQGLQKNTQFTVAQMSDYLRSSDFSLAAYKGRKLSFRPKNGQLRMPLSLFHARGVVSQSPQTGFMHPVTELDTLGLTPNEICQ</sequence>
<dbReference type="AlphaFoldDB" id="A0AA42BK91"/>
<evidence type="ECO:0000256" key="2">
    <source>
        <dbReference type="ARBA" id="ARBA00022729"/>
    </source>
</evidence>
<keyword evidence="2 3" id="KW-0732">Signal</keyword>
<dbReference type="Gene3D" id="3.40.50.2300">
    <property type="match status" value="2"/>
</dbReference>
<evidence type="ECO:0000259" key="4">
    <source>
        <dbReference type="Pfam" id="PF13458"/>
    </source>
</evidence>
<dbReference type="RefSeq" id="WP_254097867.1">
    <property type="nucleotide sequence ID" value="NZ_JANATA010000001.1"/>
</dbReference>
<comment type="similarity">
    <text evidence="1">Belongs to the leucine-binding protein family.</text>
</comment>
<dbReference type="PANTHER" id="PTHR30483">
    <property type="entry name" value="LEUCINE-SPECIFIC-BINDING PROTEIN"/>
    <property type="match status" value="1"/>
</dbReference>
<evidence type="ECO:0000256" key="1">
    <source>
        <dbReference type="ARBA" id="ARBA00010062"/>
    </source>
</evidence>
<dbReference type="PANTHER" id="PTHR30483:SF6">
    <property type="entry name" value="PERIPLASMIC BINDING PROTEIN OF ABC TRANSPORTER FOR NATURAL AMINO ACIDS"/>
    <property type="match status" value="1"/>
</dbReference>
<dbReference type="CDD" id="cd06268">
    <property type="entry name" value="PBP1_ABC_transporter_LIVBP-like"/>
    <property type="match status" value="1"/>
</dbReference>